<dbReference type="AlphaFoldDB" id="A0A1X7AGZ5"/>
<dbReference type="NCBIfam" id="TIGR02937">
    <property type="entry name" value="sigma70-ECF"/>
    <property type="match status" value="1"/>
</dbReference>
<evidence type="ECO:0000256" key="2">
    <source>
        <dbReference type="ARBA" id="ARBA00023082"/>
    </source>
</evidence>
<dbReference type="InterPro" id="IPR013325">
    <property type="entry name" value="RNA_pol_sigma_r2"/>
</dbReference>
<dbReference type="PANTHER" id="PTHR30385">
    <property type="entry name" value="SIGMA FACTOR F FLAGELLAR"/>
    <property type="match status" value="1"/>
</dbReference>
<dbReference type="Proteomes" id="UP000196573">
    <property type="component" value="Unassembled WGS sequence"/>
</dbReference>
<evidence type="ECO:0000256" key="3">
    <source>
        <dbReference type="ARBA" id="ARBA00023125"/>
    </source>
</evidence>
<dbReference type="InterPro" id="IPR007624">
    <property type="entry name" value="RNA_pol_sigma70_r3"/>
</dbReference>
<dbReference type="EMBL" id="FWPT01000002">
    <property type="protein sequence ID" value="SMA39819.1"/>
    <property type="molecule type" value="Genomic_DNA"/>
</dbReference>
<evidence type="ECO:0000256" key="5">
    <source>
        <dbReference type="RuleBase" id="RU362124"/>
    </source>
</evidence>
<evidence type="ECO:0000256" key="4">
    <source>
        <dbReference type="ARBA" id="ARBA00023163"/>
    </source>
</evidence>
<dbReference type="InterPro" id="IPR013324">
    <property type="entry name" value="RNA_pol_sigma_r3/r4-like"/>
</dbReference>
<evidence type="ECO:0000259" key="6">
    <source>
        <dbReference type="PROSITE" id="PS00715"/>
    </source>
</evidence>
<dbReference type="InterPro" id="IPR007627">
    <property type="entry name" value="RNA_pol_sigma70_r2"/>
</dbReference>
<keyword evidence="9" id="KW-1185">Reference proteome</keyword>
<evidence type="ECO:0000313" key="9">
    <source>
        <dbReference type="Proteomes" id="UP000196573"/>
    </source>
</evidence>
<dbReference type="InterPro" id="IPR000943">
    <property type="entry name" value="RNA_pol_sigma70"/>
</dbReference>
<dbReference type="Pfam" id="PF04539">
    <property type="entry name" value="Sigma70_r3"/>
    <property type="match status" value="1"/>
</dbReference>
<keyword evidence="3 5" id="KW-0238">DNA-binding</keyword>
<dbReference type="NCBIfam" id="NF005413">
    <property type="entry name" value="PRK06986.1"/>
    <property type="match status" value="1"/>
</dbReference>
<name>A0A1X7AGZ5_9GAMM</name>
<dbReference type="Gene3D" id="1.10.1740.10">
    <property type="match status" value="1"/>
</dbReference>
<dbReference type="InterPro" id="IPR007630">
    <property type="entry name" value="RNA_pol_sigma70_r4"/>
</dbReference>
<dbReference type="CDD" id="cd06171">
    <property type="entry name" value="Sigma70_r4"/>
    <property type="match status" value="1"/>
</dbReference>
<accession>A0A1X7AGZ5</accession>
<dbReference type="PROSITE" id="PS00716">
    <property type="entry name" value="SIGMA70_2"/>
    <property type="match status" value="1"/>
</dbReference>
<reference evidence="8 9" key="1">
    <citation type="submission" date="2017-03" db="EMBL/GenBank/DDBJ databases">
        <authorList>
            <person name="Afonso C.L."/>
            <person name="Miller P.J."/>
            <person name="Scott M.A."/>
            <person name="Spackman E."/>
            <person name="Goraichik I."/>
            <person name="Dimitrov K.M."/>
            <person name="Suarez D.L."/>
            <person name="Swayne D.E."/>
        </authorList>
    </citation>
    <scope>NUCLEOTIDE SEQUENCE [LARGE SCALE GENOMIC DNA]</scope>
    <source>
        <strain evidence="8">SB41UT1</strain>
    </source>
</reference>
<dbReference type="NCBIfam" id="TIGR02479">
    <property type="entry name" value="FliA_WhiG"/>
    <property type="match status" value="1"/>
</dbReference>
<dbReference type="Pfam" id="PF04545">
    <property type="entry name" value="Sigma70_r4"/>
    <property type="match status" value="1"/>
</dbReference>
<evidence type="ECO:0000259" key="7">
    <source>
        <dbReference type="PROSITE" id="PS00716"/>
    </source>
</evidence>
<proteinExistence type="inferred from homology"/>
<dbReference type="GO" id="GO:0003899">
    <property type="term" value="F:DNA-directed RNA polymerase activity"/>
    <property type="evidence" value="ECO:0007669"/>
    <property type="project" value="InterPro"/>
</dbReference>
<evidence type="ECO:0000256" key="1">
    <source>
        <dbReference type="ARBA" id="ARBA00023015"/>
    </source>
</evidence>
<dbReference type="SUPFAM" id="SSF88659">
    <property type="entry name" value="Sigma3 and sigma4 domains of RNA polymerase sigma factors"/>
    <property type="match status" value="2"/>
</dbReference>
<feature type="domain" description="RNA polymerase sigma-70" evidence="7">
    <location>
        <begin position="210"/>
        <end position="236"/>
    </location>
</feature>
<dbReference type="PROSITE" id="PS00715">
    <property type="entry name" value="SIGMA70_1"/>
    <property type="match status" value="1"/>
</dbReference>
<dbReference type="GO" id="GO:0006352">
    <property type="term" value="P:DNA-templated transcription initiation"/>
    <property type="evidence" value="ECO:0007669"/>
    <property type="project" value="InterPro"/>
</dbReference>
<dbReference type="PRINTS" id="PR00046">
    <property type="entry name" value="SIGMA70FCT"/>
</dbReference>
<dbReference type="Gene3D" id="1.20.140.160">
    <property type="match status" value="1"/>
</dbReference>
<keyword evidence="1 5" id="KW-0805">Transcription regulation</keyword>
<comment type="function">
    <text evidence="5">Sigma factors are initiation factors that promote the attachment of RNA polymerase to specific initiation sites and are then released.</text>
</comment>
<dbReference type="PANTHER" id="PTHR30385:SF7">
    <property type="entry name" value="RNA POLYMERASE SIGMA FACTOR FLIA"/>
    <property type="match status" value="1"/>
</dbReference>
<keyword evidence="4 5" id="KW-0804">Transcription</keyword>
<feature type="domain" description="RNA polymerase sigma-70" evidence="6">
    <location>
        <begin position="53"/>
        <end position="66"/>
    </location>
</feature>
<keyword evidence="2 5" id="KW-0731">Sigma factor</keyword>
<dbReference type="Pfam" id="PF04542">
    <property type="entry name" value="Sigma70_r2"/>
    <property type="match status" value="1"/>
</dbReference>
<gene>
    <name evidence="8" type="primary">fliA_1</name>
    <name evidence="8" type="ORF">EHSB41UT_01101</name>
</gene>
<sequence length="245" mass="27602">MAMNQQGIAAYQQQSKPAAAGGLDELVRKHLGLVRKIALHLVSSVGHVATVDDLMQSGVVGLIEAAGRYDQSQTATFEQFARHRIHGAMIDMVRQGDWRPRRTREETQHLSKILTHLEKTLGRPPHDREVAEAMGFTLERYQKLLNSTHAARLLSLDEVQDAGEVVEDSEHSSEESIFEYCEQGDLADALKELPERTQQIFNLYYVQDMNMKEIAAVFEVSEARICQLHGQGLKKLKALLKDWGQ</sequence>
<dbReference type="GO" id="GO:0003677">
    <property type="term" value="F:DNA binding"/>
    <property type="evidence" value="ECO:0007669"/>
    <property type="project" value="UniProtKB-KW"/>
</dbReference>
<dbReference type="GO" id="GO:0016987">
    <property type="term" value="F:sigma factor activity"/>
    <property type="evidence" value="ECO:0007669"/>
    <property type="project" value="UniProtKB-KW"/>
</dbReference>
<dbReference type="OrthoDB" id="9799825at2"/>
<organism evidence="8 9">
    <name type="scientific">Parendozoicomonas haliclonae</name>
    <dbReference type="NCBI Taxonomy" id="1960125"/>
    <lineage>
        <taxon>Bacteria</taxon>
        <taxon>Pseudomonadati</taxon>
        <taxon>Pseudomonadota</taxon>
        <taxon>Gammaproteobacteria</taxon>
        <taxon>Oceanospirillales</taxon>
        <taxon>Endozoicomonadaceae</taxon>
        <taxon>Parendozoicomonas</taxon>
    </lineage>
</organism>
<dbReference type="SUPFAM" id="SSF88946">
    <property type="entry name" value="Sigma2 domain of RNA polymerase sigma factors"/>
    <property type="match status" value="1"/>
</dbReference>
<dbReference type="InterPro" id="IPR014284">
    <property type="entry name" value="RNA_pol_sigma-70_dom"/>
</dbReference>
<dbReference type="InterPro" id="IPR012845">
    <property type="entry name" value="RNA_pol_sigma_FliA_WhiG"/>
</dbReference>
<comment type="similarity">
    <text evidence="5">Belongs to the sigma-70 factor family.</text>
</comment>
<evidence type="ECO:0000313" key="8">
    <source>
        <dbReference type="EMBL" id="SMA39819.1"/>
    </source>
</evidence>
<dbReference type="RefSeq" id="WP_087107680.1">
    <property type="nucleotide sequence ID" value="NZ_CBCSCN010000001.1"/>
</dbReference>
<protein>
    <recommendedName>
        <fullName evidence="5">RNA polymerase sigma factor</fullName>
    </recommendedName>
</protein>